<dbReference type="Proteomes" id="UP000594263">
    <property type="component" value="Unplaced"/>
</dbReference>
<evidence type="ECO:0000313" key="1">
    <source>
        <dbReference type="EnsemblPlants" id="Kaladp0076s0402.1.v1.1"/>
    </source>
</evidence>
<proteinExistence type="predicted"/>
<name>A0A7N0UPN7_KALFE</name>
<dbReference type="PANTHER" id="PTHR33318:SF16">
    <property type="entry name" value="FK506-BINDING NUCLEAR-LIKE PROTEIN"/>
    <property type="match status" value="1"/>
</dbReference>
<reference evidence="1" key="1">
    <citation type="submission" date="2021-01" db="UniProtKB">
        <authorList>
            <consortium name="EnsemblPlants"/>
        </authorList>
    </citation>
    <scope>IDENTIFICATION</scope>
</reference>
<dbReference type="PANTHER" id="PTHR33318">
    <property type="entry name" value="ASPARTYL/GLUTAMYL-TRNA(ASN/GLN) AMIDOTRANSFERASE SUBUNIT"/>
    <property type="match status" value="1"/>
</dbReference>
<dbReference type="EnsemblPlants" id="Kaladp0076s0402.1.v1.1">
    <property type="protein sequence ID" value="Kaladp0076s0402.1.v1.1"/>
    <property type="gene ID" value="Kaladp0076s0402.v1.1"/>
</dbReference>
<protein>
    <submittedName>
        <fullName evidence="1">Uncharacterized protein</fullName>
    </submittedName>
</protein>
<sequence length="280" mass="31322">MGCFLACFGCTKNRKRLKPARVSVIANDAPHRGLGSYQQLETASMKLDAKESSACHVAGPDSKKEKPTLGSVLRARKKVSFNLNVRTYELINSQDYSQQCDEGEKLEKEKVEVRNIEESTATAYPSNYRYKNFVDCEEEEDEVGYSDNDADEEGDHYDDCLEDCEDDDYKLDGDTGLAANNLALDHSTNHEAALVMNHHERFKNAHSVLSPVENTAQWRAVKVKASSAQPIQLCKENVTGDKSFHMSMQQEIRVDASLSNWIRGGNGQHNALNAPLMRTI</sequence>
<dbReference type="Gramene" id="Kaladp0076s0402.1.v1.1">
    <property type="protein sequence ID" value="Kaladp0076s0402.1.v1.1"/>
    <property type="gene ID" value="Kaladp0076s0402.v1.1"/>
</dbReference>
<accession>A0A7N0UPN7</accession>
<evidence type="ECO:0000313" key="2">
    <source>
        <dbReference type="Proteomes" id="UP000594263"/>
    </source>
</evidence>
<dbReference type="InterPro" id="IPR039300">
    <property type="entry name" value="JASON"/>
</dbReference>
<keyword evidence="2" id="KW-1185">Reference proteome</keyword>
<dbReference type="AlphaFoldDB" id="A0A7N0UPN7"/>
<dbReference type="GO" id="GO:0007142">
    <property type="term" value="P:male meiosis II"/>
    <property type="evidence" value="ECO:0007669"/>
    <property type="project" value="InterPro"/>
</dbReference>
<organism evidence="1 2">
    <name type="scientific">Kalanchoe fedtschenkoi</name>
    <name type="common">Lavender scallops</name>
    <name type="synonym">South American air plant</name>
    <dbReference type="NCBI Taxonomy" id="63787"/>
    <lineage>
        <taxon>Eukaryota</taxon>
        <taxon>Viridiplantae</taxon>
        <taxon>Streptophyta</taxon>
        <taxon>Embryophyta</taxon>
        <taxon>Tracheophyta</taxon>
        <taxon>Spermatophyta</taxon>
        <taxon>Magnoliopsida</taxon>
        <taxon>eudicotyledons</taxon>
        <taxon>Gunneridae</taxon>
        <taxon>Pentapetalae</taxon>
        <taxon>Saxifragales</taxon>
        <taxon>Crassulaceae</taxon>
        <taxon>Kalanchoe</taxon>
    </lineage>
</organism>
<dbReference type="OMA" id="ACFGFSK"/>